<comment type="catalytic activity">
    <reaction evidence="10">
        <text>L-threonyl-[protein] + ATP = O-phospho-L-threonyl-[protein] + ADP + H(+)</text>
        <dbReference type="Rhea" id="RHEA:46608"/>
        <dbReference type="Rhea" id="RHEA-COMP:11060"/>
        <dbReference type="Rhea" id="RHEA-COMP:11605"/>
        <dbReference type="ChEBI" id="CHEBI:15378"/>
        <dbReference type="ChEBI" id="CHEBI:30013"/>
        <dbReference type="ChEBI" id="CHEBI:30616"/>
        <dbReference type="ChEBI" id="CHEBI:61977"/>
        <dbReference type="ChEBI" id="CHEBI:456216"/>
        <dbReference type="EC" id="2.7.11.1"/>
    </reaction>
</comment>
<dbReference type="Gene3D" id="3.30.200.20">
    <property type="entry name" value="Phosphorylase Kinase, domain 1"/>
    <property type="match status" value="1"/>
</dbReference>
<organism evidence="13 14">
    <name type="scientific">Canna indica</name>
    <name type="common">Indian-shot</name>
    <dbReference type="NCBI Taxonomy" id="4628"/>
    <lineage>
        <taxon>Eukaryota</taxon>
        <taxon>Viridiplantae</taxon>
        <taxon>Streptophyta</taxon>
        <taxon>Embryophyta</taxon>
        <taxon>Tracheophyta</taxon>
        <taxon>Spermatophyta</taxon>
        <taxon>Magnoliopsida</taxon>
        <taxon>Liliopsida</taxon>
        <taxon>Zingiberales</taxon>
        <taxon>Cannaceae</taxon>
        <taxon>Canna</taxon>
    </lineage>
</organism>
<dbReference type="PANTHER" id="PTHR47982">
    <property type="entry name" value="PROLINE-RICH RECEPTOR-LIKE PROTEIN KINASE PERK4"/>
    <property type="match status" value="1"/>
</dbReference>
<keyword evidence="8" id="KW-1133">Transmembrane helix</keyword>
<dbReference type="Proteomes" id="UP001327560">
    <property type="component" value="Chromosome 1"/>
</dbReference>
<evidence type="ECO:0000256" key="8">
    <source>
        <dbReference type="ARBA" id="ARBA00022989"/>
    </source>
</evidence>
<evidence type="ECO:0000256" key="7">
    <source>
        <dbReference type="ARBA" id="ARBA00022840"/>
    </source>
</evidence>
<comment type="subcellular location">
    <subcellularLocation>
        <location evidence="1">Cell membrane</location>
        <topology evidence="1">Single-pass membrane protein</topology>
    </subcellularLocation>
</comment>
<keyword evidence="6" id="KW-0547">Nucleotide-binding</keyword>
<feature type="domain" description="Serine-threonine/tyrosine-protein kinase catalytic" evidence="12">
    <location>
        <begin position="42"/>
        <end position="92"/>
    </location>
</feature>
<reference evidence="13 14" key="1">
    <citation type="submission" date="2023-10" db="EMBL/GenBank/DDBJ databases">
        <title>Chromosome-scale genome assembly provides insights into flower coloration mechanisms of Canna indica.</title>
        <authorList>
            <person name="Li C."/>
        </authorList>
    </citation>
    <scope>NUCLEOTIDE SEQUENCE [LARGE SCALE GENOMIC DNA]</scope>
    <source>
        <tissue evidence="13">Flower</tissue>
    </source>
</reference>
<dbReference type="SUPFAM" id="SSF56112">
    <property type="entry name" value="Protein kinase-like (PK-like)"/>
    <property type="match status" value="1"/>
</dbReference>
<dbReference type="InterPro" id="IPR001245">
    <property type="entry name" value="Ser-Thr/Tyr_kinase_cat_dom"/>
</dbReference>
<evidence type="ECO:0000256" key="5">
    <source>
        <dbReference type="ARBA" id="ARBA00022692"/>
    </source>
</evidence>
<evidence type="ECO:0000259" key="12">
    <source>
        <dbReference type="Pfam" id="PF07714"/>
    </source>
</evidence>
<proteinExistence type="predicted"/>
<sequence length="107" mass="12639">MKWTNWVKNYCKVGELNGVRRNSFKRANGCNQESTTRIHARSTGIQDRYELLSRVHHKNLVDLVGFCFEQGEQMLVYQYIPNGTLRENLTGRCGRHFKISTIKYKYH</sequence>
<dbReference type="EMBL" id="CP136890">
    <property type="protein sequence ID" value="WOK93920.1"/>
    <property type="molecule type" value="Genomic_DNA"/>
</dbReference>
<protein>
    <recommendedName>
        <fullName evidence="2">non-specific serine/threonine protein kinase</fullName>
        <ecNumber evidence="2">2.7.11.1</ecNumber>
    </recommendedName>
</protein>
<dbReference type="InterPro" id="IPR011009">
    <property type="entry name" value="Kinase-like_dom_sf"/>
</dbReference>
<gene>
    <name evidence="13" type="ORF">Cni_G02621</name>
</gene>
<dbReference type="Pfam" id="PF07714">
    <property type="entry name" value="PK_Tyr_Ser-Thr"/>
    <property type="match status" value="1"/>
</dbReference>
<name>A0AAQ3JT29_9LILI</name>
<dbReference type="AlphaFoldDB" id="A0AAQ3JT29"/>
<evidence type="ECO:0000313" key="13">
    <source>
        <dbReference type="EMBL" id="WOK93920.1"/>
    </source>
</evidence>
<evidence type="ECO:0000256" key="4">
    <source>
        <dbReference type="ARBA" id="ARBA00022679"/>
    </source>
</evidence>
<evidence type="ECO:0000256" key="11">
    <source>
        <dbReference type="ARBA" id="ARBA00048679"/>
    </source>
</evidence>
<keyword evidence="3" id="KW-0723">Serine/threonine-protein kinase</keyword>
<evidence type="ECO:0000256" key="3">
    <source>
        <dbReference type="ARBA" id="ARBA00022527"/>
    </source>
</evidence>
<keyword evidence="14" id="KW-1185">Reference proteome</keyword>
<evidence type="ECO:0000313" key="14">
    <source>
        <dbReference type="Proteomes" id="UP001327560"/>
    </source>
</evidence>
<keyword evidence="7" id="KW-0067">ATP-binding</keyword>
<evidence type="ECO:0000256" key="1">
    <source>
        <dbReference type="ARBA" id="ARBA00004162"/>
    </source>
</evidence>
<evidence type="ECO:0000256" key="2">
    <source>
        <dbReference type="ARBA" id="ARBA00012513"/>
    </source>
</evidence>
<dbReference type="InterPro" id="IPR047117">
    <property type="entry name" value="PERK1-13-like"/>
</dbReference>
<accession>A0AAQ3JT29</accession>
<dbReference type="GO" id="GO:0005524">
    <property type="term" value="F:ATP binding"/>
    <property type="evidence" value="ECO:0007669"/>
    <property type="project" value="UniProtKB-KW"/>
</dbReference>
<evidence type="ECO:0000256" key="6">
    <source>
        <dbReference type="ARBA" id="ARBA00022741"/>
    </source>
</evidence>
<dbReference type="GO" id="GO:0004674">
    <property type="term" value="F:protein serine/threonine kinase activity"/>
    <property type="evidence" value="ECO:0007669"/>
    <property type="project" value="UniProtKB-KW"/>
</dbReference>
<comment type="catalytic activity">
    <reaction evidence="11">
        <text>L-seryl-[protein] + ATP = O-phospho-L-seryl-[protein] + ADP + H(+)</text>
        <dbReference type="Rhea" id="RHEA:17989"/>
        <dbReference type="Rhea" id="RHEA-COMP:9863"/>
        <dbReference type="Rhea" id="RHEA-COMP:11604"/>
        <dbReference type="ChEBI" id="CHEBI:15378"/>
        <dbReference type="ChEBI" id="CHEBI:29999"/>
        <dbReference type="ChEBI" id="CHEBI:30616"/>
        <dbReference type="ChEBI" id="CHEBI:83421"/>
        <dbReference type="ChEBI" id="CHEBI:456216"/>
        <dbReference type="EC" id="2.7.11.1"/>
    </reaction>
</comment>
<dbReference type="EC" id="2.7.11.1" evidence="2"/>
<keyword evidence="3" id="KW-0418">Kinase</keyword>
<dbReference type="GO" id="GO:0005886">
    <property type="term" value="C:plasma membrane"/>
    <property type="evidence" value="ECO:0007669"/>
    <property type="project" value="UniProtKB-SubCell"/>
</dbReference>
<evidence type="ECO:0000256" key="9">
    <source>
        <dbReference type="ARBA" id="ARBA00023136"/>
    </source>
</evidence>
<keyword evidence="4" id="KW-0808">Transferase</keyword>
<evidence type="ECO:0000256" key="10">
    <source>
        <dbReference type="ARBA" id="ARBA00047899"/>
    </source>
</evidence>
<keyword evidence="9" id="KW-0472">Membrane</keyword>
<keyword evidence="5" id="KW-0812">Transmembrane</keyword>